<dbReference type="HAMAP" id="MF_00191">
    <property type="entry name" value="IspH"/>
    <property type="match status" value="1"/>
</dbReference>
<dbReference type="EMBL" id="QYUM01000003">
    <property type="protein sequence ID" value="RJF91504.1"/>
    <property type="molecule type" value="Genomic_DNA"/>
</dbReference>
<dbReference type="NCBIfam" id="TIGR00216">
    <property type="entry name" value="ispH_lytB"/>
    <property type="match status" value="1"/>
</dbReference>
<feature type="active site" description="Proton donor" evidence="5">
    <location>
        <position position="131"/>
    </location>
</feature>
<dbReference type="GO" id="GO:0019288">
    <property type="term" value="P:isopentenyl diphosphate biosynthetic process, methylerythritol 4-phosphate pathway"/>
    <property type="evidence" value="ECO:0007669"/>
    <property type="project" value="UniProtKB-UniRule"/>
</dbReference>
<comment type="catalytic activity">
    <reaction evidence="5">
        <text>isopentenyl diphosphate + 2 oxidized [2Fe-2S]-[ferredoxin] + H2O = (2E)-4-hydroxy-3-methylbut-2-enyl diphosphate + 2 reduced [2Fe-2S]-[ferredoxin] + 2 H(+)</text>
        <dbReference type="Rhea" id="RHEA:24488"/>
        <dbReference type="Rhea" id="RHEA-COMP:10000"/>
        <dbReference type="Rhea" id="RHEA-COMP:10001"/>
        <dbReference type="ChEBI" id="CHEBI:15377"/>
        <dbReference type="ChEBI" id="CHEBI:15378"/>
        <dbReference type="ChEBI" id="CHEBI:33737"/>
        <dbReference type="ChEBI" id="CHEBI:33738"/>
        <dbReference type="ChEBI" id="CHEBI:128753"/>
        <dbReference type="ChEBI" id="CHEBI:128769"/>
        <dbReference type="EC" id="1.17.7.4"/>
    </reaction>
</comment>
<dbReference type="GO" id="GO:0051745">
    <property type="term" value="F:4-hydroxy-3-methylbut-2-enyl diphosphate reductase activity"/>
    <property type="evidence" value="ECO:0007669"/>
    <property type="project" value="UniProtKB-UniRule"/>
</dbReference>
<dbReference type="Gene3D" id="3.40.1010.20">
    <property type="entry name" value="4-hydroxy-3-methylbut-2-enyl diphosphate reductase, catalytic domain"/>
    <property type="match status" value="2"/>
</dbReference>
<accession>A0A418WNB6</accession>
<reference evidence="6 7" key="1">
    <citation type="submission" date="2018-09" db="EMBL/GenBank/DDBJ databases">
        <authorList>
            <person name="Zhu H."/>
        </authorList>
    </citation>
    <scope>NUCLEOTIDE SEQUENCE [LARGE SCALE GENOMIC DNA]</scope>
    <source>
        <strain evidence="6 7">K2R01-6</strain>
    </source>
</reference>
<evidence type="ECO:0000256" key="3">
    <source>
        <dbReference type="ARBA" id="ARBA00023004"/>
    </source>
</evidence>
<comment type="caution">
    <text evidence="6">The sequence shown here is derived from an EMBL/GenBank/DDBJ whole genome shotgun (WGS) entry which is preliminary data.</text>
</comment>
<evidence type="ECO:0000313" key="7">
    <source>
        <dbReference type="Proteomes" id="UP000286100"/>
    </source>
</evidence>
<dbReference type="CDD" id="cd13944">
    <property type="entry name" value="lytB_ispH"/>
    <property type="match status" value="1"/>
</dbReference>
<keyword evidence="4 5" id="KW-0411">Iron-sulfur</keyword>
<keyword evidence="1 5" id="KW-0004">4Fe-4S</keyword>
<dbReference type="OrthoDB" id="9804077at2"/>
<dbReference type="GO" id="GO:0016114">
    <property type="term" value="P:terpenoid biosynthetic process"/>
    <property type="evidence" value="ECO:0007669"/>
    <property type="project" value="UniProtKB-UniRule"/>
</dbReference>
<proteinExistence type="inferred from homology"/>
<comment type="function">
    <text evidence="5">Catalyzes the conversion of 1-hydroxy-2-methyl-2-(E)-butenyl 4-diphosphate (HMBPP) into a mixture of isopentenyl diphosphate (IPP) and dimethylallyl diphosphate (DMAPP). Acts in the terminal step of the DOXP/MEP pathway for isoprenoid precursor biosynthesis.</text>
</comment>
<comment type="catalytic activity">
    <reaction evidence="5">
        <text>dimethylallyl diphosphate + 2 oxidized [2Fe-2S]-[ferredoxin] + H2O = (2E)-4-hydroxy-3-methylbut-2-enyl diphosphate + 2 reduced [2Fe-2S]-[ferredoxin] + 2 H(+)</text>
        <dbReference type="Rhea" id="RHEA:24825"/>
        <dbReference type="Rhea" id="RHEA-COMP:10000"/>
        <dbReference type="Rhea" id="RHEA-COMP:10001"/>
        <dbReference type="ChEBI" id="CHEBI:15377"/>
        <dbReference type="ChEBI" id="CHEBI:15378"/>
        <dbReference type="ChEBI" id="CHEBI:33737"/>
        <dbReference type="ChEBI" id="CHEBI:33738"/>
        <dbReference type="ChEBI" id="CHEBI:57623"/>
        <dbReference type="ChEBI" id="CHEBI:128753"/>
        <dbReference type="EC" id="1.17.7.4"/>
    </reaction>
</comment>
<dbReference type="Pfam" id="PF02401">
    <property type="entry name" value="LYTB"/>
    <property type="match status" value="1"/>
</dbReference>
<evidence type="ECO:0000256" key="4">
    <source>
        <dbReference type="ARBA" id="ARBA00023014"/>
    </source>
</evidence>
<feature type="binding site" evidence="5">
    <location>
        <position position="230"/>
    </location>
    <ligand>
        <name>(2E)-4-hydroxy-3-methylbut-2-enyl diphosphate</name>
        <dbReference type="ChEBI" id="CHEBI:128753"/>
    </ligand>
</feature>
<feature type="binding site" evidence="5">
    <location>
        <position position="228"/>
    </location>
    <ligand>
        <name>(2E)-4-hydroxy-3-methylbut-2-enyl diphosphate</name>
        <dbReference type="ChEBI" id="CHEBI:128753"/>
    </ligand>
</feature>
<feature type="binding site" evidence="5">
    <location>
        <position position="230"/>
    </location>
    <ligand>
        <name>dimethylallyl diphosphate</name>
        <dbReference type="ChEBI" id="CHEBI:57623"/>
    </ligand>
</feature>
<organism evidence="6 7">
    <name type="scientific">Sphingomonas cavernae</name>
    <dbReference type="NCBI Taxonomy" id="2320861"/>
    <lineage>
        <taxon>Bacteria</taxon>
        <taxon>Pseudomonadati</taxon>
        <taxon>Pseudomonadota</taxon>
        <taxon>Alphaproteobacteria</taxon>
        <taxon>Sphingomonadales</taxon>
        <taxon>Sphingomonadaceae</taxon>
        <taxon>Sphingomonas</taxon>
    </lineage>
</organism>
<feature type="binding site" evidence="5">
    <location>
        <position position="229"/>
    </location>
    <ligand>
        <name>(2E)-4-hydroxy-3-methylbut-2-enyl diphosphate</name>
        <dbReference type="ChEBI" id="CHEBI:128753"/>
    </ligand>
</feature>
<evidence type="ECO:0000256" key="5">
    <source>
        <dbReference type="HAMAP-Rule" id="MF_00191"/>
    </source>
</evidence>
<feature type="binding site" evidence="5">
    <location>
        <position position="273"/>
    </location>
    <ligand>
        <name>isopentenyl diphosphate</name>
        <dbReference type="ChEBI" id="CHEBI:128769"/>
    </ligand>
</feature>
<feature type="binding site" evidence="5">
    <location>
        <position position="46"/>
    </location>
    <ligand>
        <name>isopentenyl diphosphate</name>
        <dbReference type="ChEBI" id="CHEBI:128769"/>
    </ligand>
</feature>
<dbReference type="Proteomes" id="UP000286100">
    <property type="component" value="Unassembled WGS sequence"/>
</dbReference>
<feature type="binding site" evidence="5">
    <location>
        <position position="170"/>
    </location>
    <ligand>
        <name>(2E)-4-hydroxy-3-methylbut-2-enyl diphosphate</name>
        <dbReference type="ChEBI" id="CHEBI:128753"/>
    </ligand>
</feature>
<dbReference type="EC" id="1.17.7.4" evidence="5"/>
<feature type="binding site" evidence="5">
    <location>
        <position position="129"/>
    </location>
    <ligand>
        <name>(2E)-4-hydroxy-3-methylbut-2-enyl diphosphate</name>
        <dbReference type="ChEBI" id="CHEBI:128753"/>
    </ligand>
</feature>
<feature type="binding site" evidence="5">
    <location>
        <position position="200"/>
    </location>
    <ligand>
        <name>[4Fe-4S] cluster</name>
        <dbReference type="ChEBI" id="CHEBI:49883"/>
    </ligand>
</feature>
<feature type="binding site" evidence="5">
    <location>
        <position position="273"/>
    </location>
    <ligand>
        <name>dimethylallyl diphosphate</name>
        <dbReference type="ChEBI" id="CHEBI:57623"/>
    </ligand>
</feature>
<keyword evidence="5 6" id="KW-0560">Oxidoreductase</keyword>
<evidence type="ECO:0000313" key="6">
    <source>
        <dbReference type="EMBL" id="RJF91504.1"/>
    </source>
</evidence>
<feature type="binding site" evidence="5">
    <location>
        <position position="101"/>
    </location>
    <ligand>
        <name>[4Fe-4S] cluster</name>
        <dbReference type="ChEBI" id="CHEBI:49883"/>
    </ligand>
</feature>
<sequence length="312" mass="33686">MSPAKLLLLMASPRGFCAGVTRAIQGVVDALRHYGPPVYVRRPIVHNRSVVRMLEQQGAIFVEELDQVPEGAVVILSAHGVPQDVTAEMKRRDLRGFDAICPLVQKVHSGVARHHRAGRHIVLIGHGDHPEIVGTLGQLPHGAMSLVQSVDDVLALALHQRTPIAYAIQTTFSLDEARAIVDVIKACFSDVIGPNSSDICYATSNRQAAVKAIALRSDSVIVAGERFSSNALRLAEVARAAGCLRVQLIPDASHIDWSLIMGARTVGLSAAASTPEWSVTTIVDAMRARFEVSIEEFFDADETAVFRPLSIN</sequence>
<feature type="binding site" evidence="5">
    <location>
        <position position="228"/>
    </location>
    <ligand>
        <name>isopentenyl diphosphate</name>
        <dbReference type="ChEBI" id="CHEBI:128769"/>
    </ligand>
</feature>
<comment type="pathway">
    <text evidence="5">Isoprenoid biosynthesis; isopentenyl diphosphate biosynthesis via DXP pathway; isopentenyl diphosphate from 1-deoxy-D-xylulose 5-phosphate: step 6/6.</text>
</comment>
<dbReference type="UniPathway" id="UPA00056">
    <property type="reaction ID" value="UER00097"/>
</dbReference>
<dbReference type="UniPathway" id="UPA00059">
    <property type="reaction ID" value="UER00105"/>
</dbReference>
<feature type="binding site" evidence="5">
    <location>
        <position position="79"/>
    </location>
    <ligand>
        <name>(2E)-4-hydroxy-3-methylbut-2-enyl diphosphate</name>
        <dbReference type="ChEBI" id="CHEBI:128753"/>
    </ligand>
</feature>
<comment type="similarity">
    <text evidence="5">Belongs to the IspH family.</text>
</comment>
<feature type="binding site" evidence="5">
    <location>
        <position position="17"/>
    </location>
    <ligand>
        <name>[4Fe-4S] cluster</name>
        <dbReference type="ChEBI" id="CHEBI:49883"/>
    </ligand>
</feature>
<dbReference type="Gene3D" id="3.40.50.11270">
    <property type="match status" value="1"/>
</dbReference>
<dbReference type="PANTHER" id="PTHR30426:SF0">
    <property type="entry name" value="4-HYDROXY-3-METHYLBUT-2-ENYL DIPHOSPHATE REDUCTASE"/>
    <property type="match status" value="1"/>
</dbReference>
<feature type="binding site" evidence="5">
    <location>
        <position position="79"/>
    </location>
    <ligand>
        <name>isopentenyl diphosphate</name>
        <dbReference type="ChEBI" id="CHEBI:128769"/>
    </ligand>
</feature>
<dbReference type="PANTHER" id="PTHR30426">
    <property type="entry name" value="4-HYDROXY-3-METHYLBUT-2-ENYL DIPHOSPHATE REDUCTASE"/>
    <property type="match status" value="1"/>
</dbReference>
<comment type="pathway">
    <text evidence="5">Isoprenoid biosynthesis; dimethylallyl diphosphate biosynthesis; dimethylallyl diphosphate from (2E)-4-hydroxy-3-methylbutenyl diphosphate: step 1/1.</text>
</comment>
<protein>
    <recommendedName>
        <fullName evidence="5">4-hydroxy-3-methylbut-2-enyl diphosphate reductase</fullName>
        <shortName evidence="5">HMBPP reductase</shortName>
        <ecNumber evidence="5">1.17.7.4</ecNumber>
    </recommendedName>
</protein>
<feature type="binding site" evidence="5">
    <location>
        <position position="46"/>
    </location>
    <ligand>
        <name>(2E)-4-hydroxy-3-methylbut-2-enyl diphosphate</name>
        <dbReference type="ChEBI" id="CHEBI:128753"/>
    </ligand>
</feature>
<feature type="binding site" evidence="5">
    <location>
        <position position="228"/>
    </location>
    <ligand>
        <name>dimethylallyl diphosphate</name>
        <dbReference type="ChEBI" id="CHEBI:57623"/>
    </ligand>
</feature>
<feature type="binding site" evidence="5">
    <location>
        <position position="229"/>
    </location>
    <ligand>
        <name>dimethylallyl diphosphate</name>
        <dbReference type="ChEBI" id="CHEBI:57623"/>
    </ligand>
</feature>
<feature type="binding site" evidence="5">
    <location>
        <position position="129"/>
    </location>
    <ligand>
        <name>dimethylallyl diphosphate</name>
        <dbReference type="ChEBI" id="CHEBI:57623"/>
    </ligand>
</feature>
<keyword evidence="3 5" id="KW-0408">Iron</keyword>
<dbReference type="GO" id="GO:0046872">
    <property type="term" value="F:metal ion binding"/>
    <property type="evidence" value="ECO:0007669"/>
    <property type="project" value="UniProtKB-KW"/>
</dbReference>
<dbReference type="InterPro" id="IPR003451">
    <property type="entry name" value="LytB/IspH"/>
</dbReference>
<feature type="binding site" evidence="5">
    <location>
        <position position="79"/>
    </location>
    <ligand>
        <name>dimethylallyl diphosphate</name>
        <dbReference type="ChEBI" id="CHEBI:57623"/>
    </ligand>
</feature>
<feature type="binding site" evidence="5">
    <location>
        <position position="46"/>
    </location>
    <ligand>
        <name>dimethylallyl diphosphate</name>
        <dbReference type="ChEBI" id="CHEBI:57623"/>
    </ligand>
</feature>
<feature type="binding site" evidence="5">
    <location>
        <position position="129"/>
    </location>
    <ligand>
        <name>isopentenyl diphosphate</name>
        <dbReference type="ChEBI" id="CHEBI:128769"/>
    </ligand>
</feature>
<keyword evidence="2 5" id="KW-0479">Metal-binding</keyword>
<keyword evidence="5" id="KW-0414">Isoprene biosynthesis</keyword>
<comment type="cofactor">
    <cofactor evidence="5">
        <name>[4Fe-4S] cluster</name>
        <dbReference type="ChEBI" id="CHEBI:49883"/>
    </cofactor>
    <text evidence="5">Binds 1 [4Fe-4S] cluster per subunit.</text>
</comment>
<dbReference type="GO" id="GO:0050992">
    <property type="term" value="P:dimethylallyl diphosphate biosynthetic process"/>
    <property type="evidence" value="ECO:0007669"/>
    <property type="project" value="UniProtKB-UniRule"/>
</dbReference>
<evidence type="ECO:0000256" key="1">
    <source>
        <dbReference type="ARBA" id="ARBA00022485"/>
    </source>
</evidence>
<dbReference type="AlphaFoldDB" id="A0A418WNB6"/>
<feature type="binding site" evidence="5">
    <location>
        <position position="230"/>
    </location>
    <ligand>
        <name>isopentenyl diphosphate</name>
        <dbReference type="ChEBI" id="CHEBI:128769"/>
    </ligand>
</feature>
<gene>
    <name evidence="5 6" type="primary">ispH</name>
    <name evidence="6" type="ORF">D3876_10265</name>
</gene>
<feature type="binding site" evidence="5">
    <location>
        <position position="273"/>
    </location>
    <ligand>
        <name>(2E)-4-hydroxy-3-methylbut-2-enyl diphosphate</name>
        <dbReference type="ChEBI" id="CHEBI:128753"/>
    </ligand>
</feature>
<dbReference type="GO" id="GO:0051539">
    <property type="term" value="F:4 iron, 4 sulfur cluster binding"/>
    <property type="evidence" value="ECO:0007669"/>
    <property type="project" value="UniProtKB-UniRule"/>
</dbReference>
<keyword evidence="7" id="KW-1185">Reference proteome</keyword>
<feature type="binding site" evidence="5">
    <location>
        <position position="229"/>
    </location>
    <ligand>
        <name>isopentenyl diphosphate</name>
        <dbReference type="ChEBI" id="CHEBI:128769"/>
    </ligand>
</feature>
<evidence type="ECO:0000256" key="2">
    <source>
        <dbReference type="ARBA" id="ARBA00022723"/>
    </source>
</evidence>
<name>A0A418WNB6_9SPHN</name>